<gene>
    <name evidence="3" type="ORF">DPV69_08915</name>
</gene>
<comment type="caution">
    <text evidence="3">The sequence shown here is derived from an EMBL/GenBank/DDBJ whole genome shotgun (WGS) entry which is preliminary data.</text>
</comment>
<dbReference type="EMBL" id="SAYW01000002">
    <property type="protein sequence ID" value="RWU08484.1"/>
    <property type="molecule type" value="Genomic_DNA"/>
</dbReference>
<comment type="similarity">
    <text evidence="1">Belongs to the YciI family.</text>
</comment>
<reference evidence="3 4" key="1">
    <citation type="submission" date="2018-06" db="EMBL/GenBank/DDBJ databases">
        <title>Pedobacter endophyticus sp. nov., an endophytic bacterium isolated from a leaf of Triticum aestivum.</title>
        <authorList>
            <person name="Zhang L."/>
        </authorList>
    </citation>
    <scope>NUCLEOTIDE SEQUENCE [LARGE SCALE GENOMIC DNA]</scope>
    <source>
        <strain evidence="3 4">CM134L-2</strain>
    </source>
</reference>
<dbReference type="InterPro" id="IPR011008">
    <property type="entry name" value="Dimeric_a/b-barrel"/>
</dbReference>
<dbReference type="Pfam" id="PF03795">
    <property type="entry name" value="YCII"/>
    <property type="match status" value="1"/>
</dbReference>
<proteinExistence type="inferred from homology"/>
<dbReference type="PANTHER" id="PTHR35174">
    <property type="entry name" value="BLL7171 PROTEIN-RELATED"/>
    <property type="match status" value="1"/>
</dbReference>
<dbReference type="OrthoDB" id="7782105at2"/>
<dbReference type="Gene3D" id="3.30.70.1060">
    <property type="entry name" value="Dimeric alpha+beta barrel"/>
    <property type="match status" value="1"/>
</dbReference>
<keyword evidence="4" id="KW-1185">Reference proteome</keyword>
<protein>
    <recommendedName>
        <fullName evidence="2">YCII-related domain-containing protein</fullName>
    </recommendedName>
</protein>
<dbReference type="AlphaFoldDB" id="A0A3S3SSP7"/>
<accession>A0A3S3SSP7</accession>
<organism evidence="3 4">
    <name type="scientific">Pedobacter chitinilyticus</name>
    <dbReference type="NCBI Taxonomy" id="2233776"/>
    <lineage>
        <taxon>Bacteria</taxon>
        <taxon>Pseudomonadati</taxon>
        <taxon>Bacteroidota</taxon>
        <taxon>Sphingobacteriia</taxon>
        <taxon>Sphingobacteriales</taxon>
        <taxon>Sphingobacteriaceae</taxon>
        <taxon>Pedobacter</taxon>
    </lineage>
</organism>
<dbReference type="RefSeq" id="WP_113647000.1">
    <property type="nucleotide sequence ID" value="NZ_QMHN01000002.1"/>
</dbReference>
<feature type="domain" description="YCII-related" evidence="2">
    <location>
        <begin position="16"/>
        <end position="110"/>
    </location>
</feature>
<sequence length="118" mass="13099">MKEFLLLIREDVNYGQFSVEEMQADIEKHMAWVETLIAKGHFKDGNPLEANGVQIRGKEKIVTDGPYIESKECISGYYFLLANSLEEATSIAKACPSLELGATIELREVMATDEQAGA</sequence>
<evidence type="ECO:0000259" key="2">
    <source>
        <dbReference type="Pfam" id="PF03795"/>
    </source>
</evidence>
<evidence type="ECO:0000313" key="3">
    <source>
        <dbReference type="EMBL" id="RWU08484.1"/>
    </source>
</evidence>
<name>A0A3S3SSP7_9SPHI</name>
<dbReference type="InterPro" id="IPR005545">
    <property type="entry name" value="YCII"/>
</dbReference>
<evidence type="ECO:0000313" key="4">
    <source>
        <dbReference type="Proteomes" id="UP000284120"/>
    </source>
</evidence>
<dbReference type="Proteomes" id="UP000284120">
    <property type="component" value="Unassembled WGS sequence"/>
</dbReference>
<dbReference type="SUPFAM" id="SSF54909">
    <property type="entry name" value="Dimeric alpha+beta barrel"/>
    <property type="match status" value="1"/>
</dbReference>
<evidence type="ECO:0000256" key="1">
    <source>
        <dbReference type="ARBA" id="ARBA00007689"/>
    </source>
</evidence>